<feature type="transmembrane region" description="Helical" evidence="6">
    <location>
        <begin position="90"/>
        <end position="109"/>
    </location>
</feature>
<protein>
    <submittedName>
        <fullName evidence="8">MFS transporter</fullName>
    </submittedName>
</protein>
<evidence type="ECO:0000259" key="7">
    <source>
        <dbReference type="PROSITE" id="PS50850"/>
    </source>
</evidence>
<feature type="transmembrane region" description="Helical" evidence="6">
    <location>
        <begin position="373"/>
        <end position="396"/>
    </location>
</feature>
<dbReference type="PROSITE" id="PS50850">
    <property type="entry name" value="MFS"/>
    <property type="match status" value="1"/>
</dbReference>
<feature type="transmembrane region" description="Helical" evidence="6">
    <location>
        <begin position="147"/>
        <end position="171"/>
    </location>
</feature>
<organism evidence="8 9">
    <name type="scientific">Nocardioides aromaticivorans</name>
    <dbReference type="NCBI Taxonomy" id="200618"/>
    <lineage>
        <taxon>Bacteria</taxon>
        <taxon>Bacillati</taxon>
        <taxon>Actinomycetota</taxon>
        <taxon>Actinomycetes</taxon>
        <taxon>Propionibacteriales</taxon>
        <taxon>Nocardioidaceae</taxon>
        <taxon>Nocardioides</taxon>
    </lineage>
</organism>
<feature type="transmembrane region" description="Helical" evidence="6">
    <location>
        <begin position="417"/>
        <end position="440"/>
    </location>
</feature>
<dbReference type="Gene3D" id="1.20.1250.20">
    <property type="entry name" value="MFS general substrate transporter like domains"/>
    <property type="match status" value="1"/>
</dbReference>
<dbReference type="InterPro" id="IPR036259">
    <property type="entry name" value="MFS_trans_sf"/>
</dbReference>
<evidence type="ECO:0000256" key="2">
    <source>
        <dbReference type="ARBA" id="ARBA00022448"/>
    </source>
</evidence>
<dbReference type="EMBL" id="CP022295">
    <property type="protein sequence ID" value="QSR25842.1"/>
    <property type="molecule type" value="Genomic_DNA"/>
</dbReference>
<feature type="transmembrane region" description="Helical" evidence="6">
    <location>
        <begin position="22"/>
        <end position="45"/>
    </location>
</feature>
<feature type="transmembrane region" description="Helical" evidence="6">
    <location>
        <begin position="60"/>
        <end position="78"/>
    </location>
</feature>
<dbReference type="PANTHER" id="PTHR42718:SF9">
    <property type="entry name" value="MAJOR FACILITATOR SUPERFAMILY MULTIDRUG TRANSPORTER MFSC"/>
    <property type="match status" value="1"/>
</dbReference>
<dbReference type="CDD" id="cd17504">
    <property type="entry name" value="MFS_MMR_MDR_like"/>
    <property type="match status" value="1"/>
</dbReference>
<feature type="transmembrane region" description="Helical" evidence="6">
    <location>
        <begin position="349"/>
        <end position="367"/>
    </location>
</feature>
<feature type="transmembrane region" description="Helical" evidence="6">
    <location>
        <begin position="277"/>
        <end position="298"/>
    </location>
</feature>
<keyword evidence="9" id="KW-1185">Reference proteome</keyword>
<keyword evidence="4 6" id="KW-1133">Transmembrane helix</keyword>
<accession>A0ABX7PJ90</accession>
<evidence type="ECO:0000256" key="1">
    <source>
        <dbReference type="ARBA" id="ARBA00004651"/>
    </source>
</evidence>
<sequence length="476" mass="48363">MTVTTTVPAASAATGGRTGSPLLTVAVLCLGGLVVSLTQTMVIPIQGQLGMLLRTSEANASWVVTATLVAGAVSMPISGRLGDLFGKQRVLVVSSSLLVLGSLVCALSSSLAPMLAGRMLQGLAMGFIPVGIALMREVVPPQFAATGMAAMSATLGVGGAIGLPLSAWIVQDFSWHTLFWVSTGLAALVAAAVVLLVPHVRDAVPGRFDAVGAVGLAVGLVALLVAVSKGNDWGWAHGRTLGLVAAAVVVLVAWGSYELRVADPLCDLRVTARRPVLLTNVAAIAIGFGMMAQAIVVPRLLQSPEATGYGLGQSLLETGLWLAPGGLVMMAFSPVSGRLIRLVGARRTLMVGATVLGLGYVFAIFLTDAPWQLLVSNCITSAGIGIGYAAMPTLILESVPLSEAGSGVGINGLMRSIGTSVSSAVMAAILTSSTTSLGGYEIPDEGAFRICFVVGAAAAFAGVLLAALVPARRTDR</sequence>
<comment type="subcellular location">
    <subcellularLocation>
        <location evidence="1">Cell membrane</location>
        <topology evidence="1">Multi-pass membrane protein</topology>
    </subcellularLocation>
</comment>
<dbReference type="Gene3D" id="1.20.1720.10">
    <property type="entry name" value="Multidrug resistance protein D"/>
    <property type="match status" value="1"/>
</dbReference>
<dbReference type="InterPro" id="IPR011701">
    <property type="entry name" value="MFS"/>
</dbReference>
<keyword evidence="2" id="KW-0813">Transport</keyword>
<evidence type="ECO:0000256" key="4">
    <source>
        <dbReference type="ARBA" id="ARBA00022989"/>
    </source>
</evidence>
<name>A0ABX7PJ90_9ACTN</name>
<keyword evidence="3 6" id="KW-0812">Transmembrane</keyword>
<feature type="transmembrane region" description="Helical" evidence="6">
    <location>
        <begin position="240"/>
        <end position="257"/>
    </location>
</feature>
<reference evidence="8 9" key="1">
    <citation type="submission" date="2017-06" db="EMBL/GenBank/DDBJ databases">
        <title>Complete Genome Sequence of the Soil Carbazole-Degrading Bacterium Nocardioides aromaticivorans IC177.</title>
        <authorList>
            <person name="Vejarano F."/>
            <person name="Suzuki-Minakuchi C."/>
            <person name="Ohtsubo Y."/>
            <person name="Tsuda M."/>
            <person name="Okada K."/>
            <person name="Nojiri H."/>
        </authorList>
    </citation>
    <scope>NUCLEOTIDE SEQUENCE [LARGE SCALE GENOMIC DNA]</scope>
    <source>
        <strain evidence="8 9">IC177</strain>
    </source>
</reference>
<feature type="transmembrane region" description="Helical" evidence="6">
    <location>
        <begin position="177"/>
        <end position="198"/>
    </location>
</feature>
<evidence type="ECO:0000313" key="8">
    <source>
        <dbReference type="EMBL" id="QSR25842.1"/>
    </source>
</evidence>
<evidence type="ECO:0000256" key="6">
    <source>
        <dbReference type="SAM" id="Phobius"/>
    </source>
</evidence>
<dbReference type="SUPFAM" id="SSF103473">
    <property type="entry name" value="MFS general substrate transporter"/>
    <property type="match status" value="1"/>
</dbReference>
<gene>
    <name evidence="8" type="ORF">CFH99_09425</name>
</gene>
<feature type="domain" description="Major facilitator superfamily (MFS) profile" evidence="7">
    <location>
        <begin position="24"/>
        <end position="474"/>
    </location>
</feature>
<evidence type="ECO:0000256" key="3">
    <source>
        <dbReference type="ARBA" id="ARBA00022692"/>
    </source>
</evidence>
<dbReference type="InterPro" id="IPR020846">
    <property type="entry name" value="MFS_dom"/>
</dbReference>
<feature type="transmembrane region" description="Helical" evidence="6">
    <location>
        <begin position="115"/>
        <end position="135"/>
    </location>
</feature>
<dbReference type="Pfam" id="PF07690">
    <property type="entry name" value="MFS_1"/>
    <property type="match status" value="1"/>
</dbReference>
<feature type="transmembrane region" description="Helical" evidence="6">
    <location>
        <begin position="318"/>
        <end position="337"/>
    </location>
</feature>
<evidence type="ECO:0000256" key="5">
    <source>
        <dbReference type="ARBA" id="ARBA00023136"/>
    </source>
</evidence>
<proteinExistence type="predicted"/>
<feature type="transmembrane region" description="Helical" evidence="6">
    <location>
        <begin position="210"/>
        <end position="228"/>
    </location>
</feature>
<feature type="transmembrane region" description="Helical" evidence="6">
    <location>
        <begin position="446"/>
        <end position="469"/>
    </location>
</feature>
<evidence type="ECO:0000313" key="9">
    <source>
        <dbReference type="Proteomes" id="UP000662818"/>
    </source>
</evidence>
<dbReference type="Proteomes" id="UP000662818">
    <property type="component" value="Chromosome"/>
</dbReference>
<keyword evidence="5 6" id="KW-0472">Membrane</keyword>
<dbReference type="PANTHER" id="PTHR42718">
    <property type="entry name" value="MAJOR FACILITATOR SUPERFAMILY MULTIDRUG TRANSPORTER MFSC"/>
    <property type="match status" value="1"/>
</dbReference>